<evidence type="ECO:0000313" key="1">
    <source>
        <dbReference type="EMBL" id="KAI9914391.1"/>
    </source>
</evidence>
<dbReference type="Proteomes" id="UP001163321">
    <property type="component" value="Chromosome 3"/>
</dbReference>
<gene>
    <name evidence="1" type="ORF">PsorP6_008171</name>
</gene>
<keyword evidence="2" id="KW-1185">Reference proteome</keyword>
<comment type="caution">
    <text evidence="1">The sequence shown here is derived from an EMBL/GenBank/DDBJ whole genome shotgun (WGS) entry which is preliminary data.</text>
</comment>
<reference evidence="1 2" key="1">
    <citation type="journal article" date="2022" name="bioRxiv">
        <title>The genome of the oomycete Peronosclerospora sorghi, a cosmopolitan pathogen of maize and sorghum, is inflated with dispersed pseudogenes.</title>
        <authorList>
            <person name="Fletcher K."/>
            <person name="Martin F."/>
            <person name="Isakeit T."/>
            <person name="Cavanaugh K."/>
            <person name="Magill C."/>
            <person name="Michelmore R."/>
        </authorList>
    </citation>
    <scope>NUCLEOTIDE SEQUENCE [LARGE SCALE GENOMIC DNA]</scope>
    <source>
        <strain evidence="1">P6</strain>
    </source>
</reference>
<protein>
    <submittedName>
        <fullName evidence="1">Uncharacterized protein</fullName>
    </submittedName>
</protein>
<proteinExistence type="predicted"/>
<accession>A0ACC0W9L4</accession>
<sequence length="59" mass="6873">MFRLVADPYIIYERFKAYLVGAGSITDAHCSREHILLEELKTMVDYYYALGEQLIEANK</sequence>
<evidence type="ECO:0000313" key="2">
    <source>
        <dbReference type="Proteomes" id="UP001163321"/>
    </source>
</evidence>
<dbReference type="EMBL" id="CM047582">
    <property type="protein sequence ID" value="KAI9914391.1"/>
    <property type="molecule type" value="Genomic_DNA"/>
</dbReference>
<name>A0ACC0W9L4_9STRA</name>
<organism evidence="1 2">
    <name type="scientific">Peronosclerospora sorghi</name>
    <dbReference type="NCBI Taxonomy" id="230839"/>
    <lineage>
        <taxon>Eukaryota</taxon>
        <taxon>Sar</taxon>
        <taxon>Stramenopiles</taxon>
        <taxon>Oomycota</taxon>
        <taxon>Peronosporomycetes</taxon>
        <taxon>Peronosporales</taxon>
        <taxon>Peronosporaceae</taxon>
        <taxon>Peronosclerospora</taxon>
    </lineage>
</organism>